<dbReference type="EMBL" id="PGTB01000010">
    <property type="protein sequence ID" value="PJE37711.1"/>
    <property type="molecule type" value="Genomic_DNA"/>
</dbReference>
<dbReference type="SMART" id="SM00091">
    <property type="entry name" value="PAS"/>
    <property type="match status" value="1"/>
</dbReference>
<dbReference type="PROSITE" id="PS50110">
    <property type="entry name" value="RESPONSE_REGULATORY"/>
    <property type="match status" value="1"/>
</dbReference>
<comment type="subcellular location">
    <subcellularLocation>
        <location evidence="2">Cell inner membrane</location>
        <topology evidence="2">Multi-pass membrane protein</topology>
    </subcellularLocation>
</comment>
<evidence type="ECO:0000313" key="20">
    <source>
        <dbReference type="Proteomes" id="UP000231553"/>
    </source>
</evidence>
<dbReference type="CDD" id="cd17546">
    <property type="entry name" value="REC_hyHK_CKI1_RcsC-like"/>
    <property type="match status" value="1"/>
</dbReference>
<dbReference type="FunFam" id="3.30.565.10:FF:000010">
    <property type="entry name" value="Sensor histidine kinase RcsC"/>
    <property type="match status" value="1"/>
</dbReference>
<dbReference type="PRINTS" id="PR00344">
    <property type="entry name" value="BCTRLSENSOR"/>
</dbReference>
<keyword evidence="11 15" id="KW-1133">Transmembrane helix</keyword>
<evidence type="ECO:0000256" key="14">
    <source>
        <dbReference type="PROSITE-ProRule" id="PRU00169"/>
    </source>
</evidence>
<evidence type="ECO:0000256" key="4">
    <source>
        <dbReference type="ARBA" id="ARBA00022475"/>
    </source>
</evidence>
<dbReference type="InterPro" id="IPR036641">
    <property type="entry name" value="HPT_dom_sf"/>
</dbReference>
<dbReference type="NCBIfam" id="TIGR00229">
    <property type="entry name" value="sensory_box"/>
    <property type="match status" value="1"/>
</dbReference>
<dbReference type="SMART" id="SM00448">
    <property type="entry name" value="REC"/>
    <property type="match status" value="1"/>
</dbReference>
<dbReference type="Gene3D" id="3.40.50.2300">
    <property type="match status" value="1"/>
</dbReference>
<dbReference type="InterPro" id="IPR011006">
    <property type="entry name" value="CheY-like_superfamily"/>
</dbReference>
<dbReference type="CDD" id="cd00130">
    <property type="entry name" value="PAS"/>
    <property type="match status" value="1"/>
</dbReference>
<evidence type="ECO:0000256" key="11">
    <source>
        <dbReference type="ARBA" id="ARBA00022989"/>
    </source>
</evidence>
<sequence>MGIRQARVAGTGPDRRRNLWTRTSAIVLLLVFCMGTVAGMAWLVLREIDELSTANSDNLQWSLAQAGVEFLQFELAVNKAHSQSGPLGDVRRRYDVFYSRMHTLESGAVFRSLRREPEFAGPHQEISTFLTALLPLIDGDDAALAAALPEIAATARLVYAHVRQISFSGLAAFATLSDQRREQLVLTLFRLSLVLAGLLCGLSLLAFSFRHLYRAAAQHARAAQRAGTRIRTVVEAAVDAIIVSGDDGRIADMNEAARRLFGYARAEALGRRAVDLCHPEQVRDELLSGPLNAFQNGKRPLPHERLFETVAVDRNRREFPVEISMDMAEDAGERVYVAHIRDISGRKAAEKDLTVARDRALAGEKAKAEFLALMSHEMRTPLNGLLGTMELLRDHTLTRHQTDLLDHMQSSGRLLLGLVNDVLDLSKFEAGKLQAERRPFSMTRLLDGVVETTMSLAAANENTVAWACCGPAEAQVLGDARRLRQVLLNLVSNAIKFTRGGTIDIEVERLPGPGDLVEFRVIDTGIGIAPEHQERIFKDFETLDSSYARQAGGTGLGLGISKRFVGLMGGEIGVESRLGAGSRFWLQLPLPVQHQQDVPAATVPAPAPTLAPTPARTSTTRPLSILLVEDNEINRFVARAMIEAEGHRLTEAVNGQAGVAQAQAQAFDVILMDISMPVMDGQEATRRIRAGKGASADVPIVAVTAHALPEEITRFYEAGMTRCLSKPIDRKTLIDLLNELAGGPAPAAPEPKVEAPGLLDTVLLNELANTLGAAEFDQLVEMCLAELDSEIAALAASAPADPDLGRAAHKCAGSCGSFGLAALRIALGEIEAQAARGPVAPDQLQALTQMWQASRAALSDWAAARQYPDQSARQA</sequence>
<keyword evidence="13 15" id="KW-0472">Membrane</keyword>
<dbReference type="InterPro" id="IPR003594">
    <property type="entry name" value="HATPase_dom"/>
</dbReference>
<dbReference type="InterPro" id="IPR003661">
    <property type="entry name" value="HisK_dim/P_dom"/>
</dbReference>
<dbReference type="PROSITE" id="PS50112">
    <property type="entry name" value="PAS"/>
    <property type="match status" value="1"/>
</dbReference>
<evidence type="ECO:0000256" key="7">
    <source>
        <dbReference type="ARBA" id="ARBA00022679"/>
    </source>
</evidence>
<dbReference type="CDD" id="cd16922">
    <property type="entry name" value="HATPase_EvgS-ArcB-TorS-like"/>
    <property type="match status" value="1"/>
</dbReference>
<evidence type="ECO:0000259" key="16">
    <source>
        <dbReference type="PROSITE" id="PS50109"/>
    </source>
</evidence>
<dbReference type="AlphaFoldDB" id="A0A2M8J4K6"/>
<dbReference type="SMART" id="SM00388">
    <property type="entry name" value="HisKA"/>
    <property type="match status" value="1"/>
</dbReference>
<dbReference type="InterPro" id="IPR008207">
    <property type="entry name" value="Sig_transdc_His_kin_Hpt_dom"/>
</dbReference>
<dbReference type="InterPro" id="IPR004358">
    <property type="entry name" value="Sig_transdc_His_kin-like_C"/>
</dbReference>
<evidence type="ECO:0000313" key="19">
    <source>
        <dbReference type="EMBL" id="PJE37711.1"/>
    </source>
</evidence>
<dbReference type="SUPFAM" id="SSF47226">
    <property type="entry name" value="Histidine-containing phosphotransfer domain, HPT domain"/>
    <property type="match status" value="1"/>
</dbReference>
<comment type="catalytic activity">
    <reaction evidence="1">
        <text>ATP + protein L-histidine = ADP + protein N-phospho-L-histidine.</text>
        <dbReference type="EC" id="2.7.13.3"/>
    </reaction>
</comment>
<keyword evidence="5" id="KW-0997">Cell inner membrane</keyword>
<dbReference type="Proteomes" id="UP000231553">
    <property type="component" value="Unassembled WGS sequence"/>
</dbReference>
<evidence type="ECO:0000256" key="3">
    <source>
        <dbReference type="ARBA" id="ARBA00012438"/>
    </source>
</evidence>
<accession>A0A2M8J4K6</accession>
<keyword evidence="4" id="KW-1003">Cell membrane</keyword>
<dbReference type="Pfam" id="PF00072">
    <property type="entry name" value="Response_reg"/>
    <property type="match status" value="1"/>
</dbReference>
<organism evidence="19 20">
    <name type="scientific">Pseudooceanicola lipolyticus</name>
    <dbReference type="NCBI Taxonomy" id="2029104"/>
    <lineage>
        <taxon>Bacteria</taxon>
        <taxon>Pseudomonadati</taxon>
        <taxon>Pseudomonadota</taxon>
        <taxon>Alphaproteobacteria</taxon>
        <taxon>Rhodobacterales</taxon>
        <taxon>Paracoccaceae</taxon>
        <taxon>Pseudooceanicola</taxon>
    </lineage>
</organism>
<dbReference type="InterPro" id="IPR036097">
    <property type="entry name" value="HisK_dim/P_sf"/>
</dbReference>
<evidence type="ECO:0000256" key="5">
    <source>
        <dbReference type="ARBA" id="ARBA00022519"/>
    </source>
</evidence>
<keyword evidence="7" id="KW-0808">Transferase</keyword>
<dbReference type="GO" id="GO:0000155">
    <property type="term" value="F:phosphorelay sensor kinase activity"/>
    <property type="evidence" value="ECO:0007669"/>
    <property type="project" value="InterPro"/>
</dbReference>
<dbReference type="GO" id="GO:0005886">
    <property type="term" value="C:plasma membrane"/>
    <property type="evidence" value="ECO:0007669"/>
    <property type="project" value="UniProtKB-SubCell"/>
</dbReference>
<dbReference type="PANTHER" id="PTHR43047">
    <property type="entry name" value="TWO-COMPONENT HISTIDINE PROTEIN KINASE"/>
    <property type="match status" value="1"/>
</dbReference>
<dbReference type="Pfam" id="PF02518">
    <property type="entry name" value="HATPase_c"/>
    <property type="match status" value="1"/>
</dbReference>
<dbReference type="Pfam" id="PF01627">
    <property type="entry name" value="Hpt"/>
    <property type="match status" value="1"/>
</dbReference>
<dbReference type="PROSITE" id="PS50109">
    <property type="entry name" value="HIS_KIN"/>
    <property type="match status" value="1"/>
</dbReference>
<dbReference type="SUPFAM" id="SSF55874">
    <property type="entry name" value="ATPase domain of HSP90 chaperone/DNA topoisomerase II/histidine kinase"/>
    <property type="match status" value="1"/>
</dbReference>
<keyword evidence="10" id="KW-0067">ATP-binding</keyword>
<evidence type="ECO:0000259" key="18">
    <source>
        <dbReference type="PROSITE" id="PS50112"/>
    </source>
</evidence>
<feature type="transmembrane region" description="Helical" evidence="15">
    <location>
        <begin position="25"/>
        <end position="45"/>
    </location>
</feature>
<dbReference type="InterPro" id="IPR005467">
    <property type="entry name" value="His_kinase_dom"/>
</dbReference>
<keyword evidence="20" id="KW-1185">Reference proteome</keyword>
<proteinExistence type="predicted"/>
<dbReference type="EC" id="2.7.13.3" evidence="3"/>
<dbReference type="Gene3D" id="3.30.565.10">
    <property type="entry name" value="Histidine kinase-like ATPase, C-terminal domain"/>
    <property type="match status" value="1"/>
</dbReference>
<keyword evidence="10" id="KW-0547">Nucleotide-binding</keyword>
<dbReference type="Gene3D" id="1.10.287.130">
    <property type="match status" value="1"/>
</dbReference>
<dbReference type="SUPFAM" id="SSF52172">
    <property type="entry name" value="CheY-like"/>
    <property type="match status" value="1"/>
</dbReference>
<dbReference type="InterPro" id="IPR001789">
    <property type="entry name" value="Sig_transdc_resp-reg_receiver"/>
</dbReference>
<evidence type="ECO:0000256" key="6">
    <source>
        <dbReference type="ARBA" id="ARBA00022553"/>
    </source>
</evidence>
<keyword evidence="12" id="KW-0902">Two-component regulatory system</keyword>
<protein>
    <recommendedName>
        <fullName evidence="3">histidine kinase</fullName>
        <ecNumber evidence="3">2.7.13.3</ecNumber>
    </recommendedName>
</protein>
<evidence type="ECO:0000256" key="2">
    <source>
        <dbReference type="ARBA" id="ARBA00004429"/>
    </source>
</evidence>
<feature type="domain" description="Histidine kinase" evidence="16">
    <location>
        <begin position="373"/>
        <end position="592"/>
    </location>
</feature>
<evidence type="ECO:0000256" key="8">
    <source>
        <dbReference type="ARBA" id="ARBA00022692"/>
    </source>
</evidence>
<dbReference type="InterPro" id="IPR035965">
    <property type="entry name" value="PAS-like_dom_sf"/>
</dbReference>
<keyword evidence="6 14" id="KW-0597">Phosphoprotein</keyword>
<evidence type="ECO:0000256" key="13">
    <source>
        <dbReference type="ARBA" id="ARBA00023136"/>
    </source>
</evidence>
<dbReference type="Pfam" id="PF13426">
    <property type="entry name" value="PAS_9"/>
    <property type="match status" value="1"/>
</dbReference>
<dbReference type="SUPFAM" id="SSF55785">
    <property type="entry name" value="PYP-like sensor domain (PAS domain)"/>
    <property type="match status" value="1"/>
</dbReference>
<evidence type="ECO:0000256" key="12">
    <source>
        <dbReference type="ARBA" id="ARBA00023012"/>
    </source>
</evidence>
<reference evidence="19 20" key="1">
    <citation type="journal article" date="2018" name="Int. J. Syst. Evol. Microbiol.">
        <title>Pseudooceanicola lipolyticus sp. nov., a marine alphaproteobacterium, reclassification of Oceanicola flagellatus as Pseudooceanicola flagellatus comb. nov. and emended description of the genus Pseudooceanicola.</title>
        <authorList>
            <person name="Huang M.-M."/>
            <person name="Guo L.-L."/>
            <person name="Wu Y.-H."/>
            <person name="Lai Q.-L."/>
            <person name="Shao Z.-Z."/>
            <person name="Wang C.-S."/>
            <person name="Wu M."/>
            <person name="Xu X.-W."/>
        </authorList>
    </citation>
    <scope>NUCLEOTIDE SEQUENCE [LARGE SCALE GENOMIC DNA]</scope>
    <source>
        <strain evidence="19 20">157</strain>
    </source>
</reference>
<evidence type="ECO:0000259" key="17">
    <source>
        <dbReference type="PROSITE" id="PS50110"/>
    </source>
</evidence>
<evidence type="ECO:0000256" key="9">
    <source>
        <dbReference type="ARBA" id="ARBA00022777"/>
    </source>
</evidence>
<evidence type="ECO:0000256" key="10">
    <source>
        <dbReference type="ARBA" id="ARBA00022840"/>
    </source>
</evidence>
<dbReference type="CDD" id="cd00082">
    <property type="entry name" value="HisKA"/>
    <property type="match status" value="1"/>
</dbReference>
<dbReference type="Pfam" id="PF00512">
    <property type="entry name" value="HisKA"/>
    <property type="match status" value="1"/>
</dbReference>
<dbReference type="PANTHER" id="PTHR43047:SF78">
    <property type="entry name" value="SENSORY_REGULATORY PROTEIN RPFC"/>
    <property type="match status" value="1"/>
</dbReference>
<gene>
    <name evidence="19" type="ORF">CVM52_05575</name>
</gene>
<feature type="domain" description="Response regulatory" evidence="17">
    <location>
        <begin position="624"/>
        <end position="741"/>
    </location>
</feature>
<evidence type="ECO:0000256" key="15">
    <source>
        <dbReference type="SAM" id="Phobius"/>
    </source>
</evidence>
<dbReference type="InterPro" id="IPR036890">
    <property type="entry name" value="HATPase_C_sf"/>
</dbReference>
<evidence type="ECO:0000256" key="1">
    <source>
        <dbReference type="ARBA" id="ARBA00000085"/>
    </source>
</evidence>
<dbReference type="Gene3D" id="3.30.450.20">
    <property type="entry name" value="PAS domain"/>
    <property type="match status" value="1"/>
</dbReference>
<dbReference type="InterPro" id="IPR000014">
    <property type="entry name" value="PAS"/>
</dbReference>
<feature type="modified residue" description="4-aspartylphosphate" evidence="14">
    <location>
        <position position="673"/>
    </location>
</feature>
<keyword evidence="9 19" id="KW-0418">Kinase</keyword>
<comment type="caution">
    <text evidence="19">The sequence shown here is derived from an EMBL/GenBank/DDBJ whole genome shotgun (WGS) entry which is preliminary data.</text>
</comment>
<name>A0A2M8J4K6_9RHOB</name>
<feature type="domain" description="PAS" evidence="18">
    <location>
        <begin position="226"/>
        <end position="280"/>
    </location>
</feature>
<keyword evidence="8 15" id="KW-0812">Transmembrane</keyword>
<dbReference type="SMART" id="SM00387">
    <property type="entry name" value="HATPase_c"/>
    <property type="match status" value="1"/>
</dbReference>
<dbReference type="SUPFAM" id="SSF47384">
    <property type="entry name" value="Homodimeric domain of signal transducing histidine kinase"/>
    <property type="match status" value="1"/>
</dbReference>
<dbReference type="Gene3D" id="1.20.120.160">
    <property type="entry name" value="HPT domain"/>
    <property type="match status" value="1"/>
</dbReference>